<dbReference type="WBParaSite" id="OFLC_0001294001-mRNA-1">
    <property type="protein sequence ID" value="OFLC_0001294001-mRNA-1"/>
    <property type="gene ID" value="OFLC_0001294001"/>
</dbReference>
<keyword evidence="1" id="KW-0812">Transmembrane</keyword>
<evidence type="ECO:0000313" key="4">
    <source>
        <dbReference type="WBParaSite" id="OFLC_0001294001-mRNA-1"/>
    </source>
</evidence>
<feature type="transmembrane region" description="Helical" evidence="1">
    <location>
        <begin position="33"/>
        <end position="58"/>
    </location>
</feature>
<reference evidence="4" key="1">
    <citation type="submission" date="2016-06" db="UniProtKB">
        <authorList>
            <consortium name="WormBaseParasite"/>
        </authorList>
    </citation>
    <scope>IDENTIFICATION</scope>
</reference>
<sequence length="184" mass="20707">MDKISNGIVLQMIELFSPSSCMTRDSAVDCTSFYRMVVVVAPISCLLIAFFVLLSLIISEKWNSLSLSSRDVSPILGDDSLSNLNSNQQSYRICAYNRTVHTLMKNCSSQRQSGYLVCTGIIPFCHRLKMVGGERIVVLGYVSEKWKGRALNIQQCSSQHHQFISNILLTQKNLERHSDVLKAR</sequence>
<name>A0A183HZM7_9BILA</name>
<proteinExistence type="predicted"/>
<evidence type="ECO:0000313" key="2">
    <source>
        <dbReference type="EMBL" id="VDP12543.1"/>
    </source>
</evidence>
<keyword evidence="3" id="KW-1185">Reference proteome</keyword>
<evidence type="ECO:0000313" key="3">
    <source>
        <dbReference type="Proteomes" id="UP000267606"/>
    </source>
</evidence>
<keyword evidence="1" id="KW-1133">Transmembrane helix</keyword>
<protein>
    <submittedName>
        <fullName evidence="4">Transmembrane protein</fullName>
    </submittedName>
</protein>
<gene>
    <name evidence="2" type="ORF">OFLC_LOCUS12939</name>
</gene>
<organism evidence="4">
    <name type="scientific">Onchocerca flexuosa</name>
    <dbReference type="NCBI Taxonomy" id="387005"/>
    <lineage>
        <taxon>Eukaryota</taxon>
        <taxon>Metazoa</taxon>
        <taxon>Ecdysozoa</taxon>
        <taxon>Nematoda</taxon>
        <taxon>Chromadorea</taxon>
        <taxon>Rhabditida</taxon>
        <taxon>Spirurina</taxon>
        <taxon>Spiruromorpha</taxon>
        <taxon>Filarioidea</taxon>
        <taxon>Onchocercidae</taxon>
        <taxon>Onchocerca</taxon>
    </lineage>
</organism>
<dbReference type="AlphaFoldDB" id="A0A183HZM7"/>
<evidence type="ECO:0000256" key="1">
    <source>
        <dbReference type="SAM" id="Phobius"/>
    </source>
</evidence>
<accession>A0A183HZM7</accession>
<reference evidence="2 3" key="2">
    <citation type="submission" date="2018-11" db="EMBL/GenBank/DDBJ databases">
        <authorList>
            <consortium name="Pathogen Informatics"/>
        </authorList>
    </citation>
    <scope>NUCLEOTIDE SEQUENCE [LARGE SCALE GENOMIC DNA]</scope>
</reference>
<dbReference type="Proteomes" id="UP000267606">
    <property type="component" value="Unassembled WGS sequence"/>
</dbReference>
<dbReference type="EMBL" id="UZAJ01039984">
    <property type="protein sequence ID" value="VDP12543.1"/>
    <property type="molecule type" value="Genomic_DNA"/>
</dbReference>
<dbReference type="STRING" id="387005.A0A183HZM7"/>
<keyword evidence="1" id="KW-0472">Membrane</keyword>